<dbReference type="PANTHER" id="PTHR16082:SF2">
    <property type="entry name" value="AP-5 COMPLEX SUBUNIT MU-1"/>
    <property type="match status" value="1"/>
</dbReference>
<feature type="region of interest" description="Disordered" evidence="9">
    <location>
        <begin position="63"/>
        <end position="142"/>
    </location>
</feature>
<dbReference type="InterPro" id="IPR028565">
    <property type="entry name" value="MHD"/>
</dbReference>
<proteinExistence type="inferred from homology"/>
<feature type="compositionally biased region" description="Polar residues" evidence="9">
    <location>
        <begin position="77"/>
        <end position="90"/>
    </location>
</feature>
<dbReference type="Gene3D" id="2.60.40.1170">
    <property type="entry name" value="Mu homology domain, subdomain B"/>
    <property type="match status" value="1"/>
</dbReference>
<accession>A0ABY7FA83</accession>
<evidence type="ECO:0000256" key="8">
    <source>
        <dbReference type="ARBA" id="ARBA00030827"/>
    </source>
</evidence>
<dbReference type="EMBL" id="CP111022">
    <property type="protein sequence ID" value="WAR19087.1"/>
    <property type="molecule type" value="Genomic_DNA"/>
</dbReference>
<dbReference type="Pfam" id="PF00928">
    <property type="entry name" value="Adap_comp_sub"/>
    <property type="match status" value="1"/>
</dbReference>
<keyword evidence="5" id="KW-0653">Protein transport</keyword>
<dbReference type="PROSITE" id="PS51072">
    <property type="entry name" value="MHD"/>
    <property type="match status" value="1"/>
</dbReference>
<evidence type="ECO:0000256" key="2">
    <source>
        <dbReference type="ARBA" id="ARBA00011174"/>
    </source>
</evidence>
<comment type="similarity">
    <text evidence="1">Belongs to the adaptor complexes medium subunit family.</text>
</comment>
<keyword evidence="4" id="KW-0813">Transport</keyword>
<dbReference type="PANTHER" id="PTHR16082">
    <property type="entry name" value="AP-5 COMPLEX SUBUNIT MU-1"/>
    <property type="match status" value="1"/>
</dbReference>
<feature type="compositionally biased region" description="Polar residues" evidence="9">
    <location>
        <begin position="119"/>
        <end position="132"/>
    </location>
</feature>
<dbReference type="SUPFAM" id="SSF49447">
    <property type="entry name" value="Second domain of Mu2 adaptin subunit (ap50) of ap2 adaptor"/>
    <property type="match status" value="1"/>
</dbReference>
<evidence type="ECO:0000259" key="10">
    <source>
        <dbReference type="PROSITE" id="PS51072"/>
    </source>
</evidence>
<dbReference type="InterPro" id="IPR039591">
    <property type="entry name" value="AP5M1"/>
</dbReference>
<evidence type="ECO:0000256" key="6">
    <source>
        <dbReference type="ARBA" id="ARBA00023136"/>
    </source>
</evidence>
<evidence type="ECO:0000256" key="3">
    <source>
        <dbReference type="ARBA" id="ARBA00021851"/>
    </source>
</evidence>
<evidence type="ECO:0000256" key="4">
    <source>
        <dbReference type="ARBA" id="ARBA00022448"/>
    </source>
</evidence>
<dbReference type="InterPro" id="IPR036168">
    <property type="entry name" value="AP2_Mu_C_sf"/>
</dbReference>
<gene>
    <name evidence="11" type="ORF">MAR_000925</name>
</gene>
<keyword evidence="6" id="KW-0472">Membrane</keyword>
<protein>
    <recommendedName>
        <fullName evidence="3">AP-5 complex subunit mu-1</fullName>
    </recommendedName>
    <alternativeName>
        <fullName evidence="8">Adaptor-related protein complex 5 subunit mu-1</fullName>
    </alternativeName>
</protein>
<comment type="subunit">
    <text evidence="2">Probably part of the adaptor protein complex 5 (AP-5) a tetramer composed of AP5B1, AP5M1, AP5S1 and AP5Z1.</text>
</comment>
<feature type="compositionally biased region" description="Polar residues" evidence="9">
    <location>
        <begin position="102"/>
        <end position="111"/>
    </location>
</feature>
<reference evidence="11" key="1">
    <citation type="submission" date="2022-11" db="EMBL/GenBank/DDBJ databases">
        <title>Centuries of genome instability and evolution in soft-shell clam transmissible cancer (bioRxiv).</title>
        <authorList>
            <person name="Hart S.F.M."/>
            <person name="Yonemitsu M.A."/>
            <person name="Giersch R.M."/>
            <person name="Beal B.F."/>
            <person name="Arriagada G."/>
            <person name="Davis B.W."/>
            <person name="Ostrander E.A."/>
            <person name="Goff S.P."/>
            <person name="Metzger M.J."/>
        </authorList>
    </citation>
    <scope>NUCLEOTIDE SEQUENCE</scope>
    <source>
        <strain evidence="11">MELC-2E11</strain>
        <tissue evidence="11">Siphon/mantle</tissue>
    </source>
</reference>
<evidence type="ECO:0000256" key="7">
    <source>
        <dbReference type="ARBA" id="ARBA00029433"/>
    </source>
</evidence>
<sequence length="517" mass="56508">MPTHVNSPRALPPEQATEVVSTASHVNSPRALPPEQATEVVSTASHVNSPRALPPEQATEVVSTASHVNSPRALPPEQTTEVVSTASHVNSPRALPPEQATEVVSTASHVNSPRALPPEQTTEVVSTASHVNSPRALPPEQTTEVVSTASKKWYQPFIKKSKLLSGDSYVPIPANPDFAKAICHELALMDQKGSDLYVCERDSCRQVQEKPVYEVNTGAGKLWPLVIVEQVEQRTSDLYAFLSHAAPYGSVVDTSVDSVLAKVSNKFTAASKSLKQPSWRSASHRGKNQMYLAITEHVRSTQYDRENVEDVWEVYGTVTCKAELEGHTPTVTMTISQATEGEVTPINHLLIHPCVQSADAYILEEGRDRAIPRRLRFTPPLEMFTLCHYTAEKPSRPPITGSFEMFVEEDRAKVKASLQLSEAVKNNFDYCELQIPFGKRKSVPSTPGGGNHVCHNTTGYQSGGPASHSRGGVLYRAECLCSAREYLAGEYKFWNVHGDSLVSAVPRCLSDHALTSD</sequence>
<evidence type="ECO:0000313" key="12">
    <source>
        <dbReference type="Proteomes" id="UP001164746"/>
    </source>
</evidence>
<evidence type="ECO:0000256" key="9">
    <source>
        <dbReference type="SAM" id="MobiDB-lite"/>
    </source>
</evidence>
<evidence type="ECO:0000256" key="5">
    <source>
        <dbReference type="ARBA" id="ARBA00022927"/>
    </source>
</evidence>
<dbReference type="Proteomes" id="UP001164746">
    <property type="component" value="Chromosome 11"/>
</dbReference>
<evidence type="ECO:0000256" key="1">
    <source>
        <dbReference type="ARBA" id="ARBA00005324"/>
    </source>
</evidence>
<keyword evidence="12" id="KW-1185">Reference proteome</keyword>
<comment type="subcellular location">
    <subcellularLocation>
        <location evidence="7">Endomembrane system</location>
        <topology evidence="7">Peripheral membrane protein</topology>
        <orientation evidence="7">Cytoplasmic side</orientation>
    </subcellularLocation>
</comment>
<evidence type="ECO:0000313" key="11">
    <source>
        <dbReference type="EMBL" id="WAR19087.1"/>
    </source>
</evidence>
<feature type="domain" description="MHD" evidence="10">
    <location>
        <begin position="287"/>
        <end position="517"/>
    </location>
</feature>
<name>A0ABY7FA83_MYAAR</name>
<organism evidence="11 12">
    <name type="scientific">Mya arenaria</name>
    <name type="common">Soft-shell clam</name>
    <dbReference type="NCBI Taxonomy" id="6604"/>
    <lineage>
        <taxon>Eukaryota</taxon>
        <taxon>Metazoa</taxon>
        <taxon>Spiralia</taxon>
        <taxon>Lophotrochozoa</taxon>
        <taxon>Mollusca</taxon>
        <taxon>Bivalvia</taxon>
        <taxon>Autobranchia</taxon>
        <taxon>Heteroconchia</taxon>
        <taxon>Euheterodonta</taxon>
        <taxon>Imparidentia</taxon>
        <taxon>Neoheterodontei</taxon>
        <taxon>Myida</taxon>
        <taxon>Myoidea</taxon>
        <taxon>Myidae</taxon>
        <taxon>Mya</taxon>
    </lineage>
</organism>